<dbReference type="PANTHER" id="PTHR30616:SF2">
    <property type="entry name" value="PURINE NUCLEOSIDE PHOSPHORYLASE LACC1"/>
    <property type="match status" value="1"/>
</dbReference>
<gene>
    <name evidence="11" type="ordered locus">VC0395_A0239</name>
</gene>
<dbReference type="GO" id="GO:0016787">
    <property type="term" value="F:hydrolase activity"/>
    <property type="evidence" value="ECO:0007669"/>
    <property type="project" value="UniProtKB-KW"/>
</dbReference>
<evidence type="ECO:0000256" key="2">
    <source>
        <dbReference type="ARBA" id="ARBA00007353"/>
    </source>
</evidence>
<dbReference type="InterPro" id="IPR038371">
    <property type="entry name" value="Cu_polyphenol_OxRdtase_sf"/>
</dbReference>
<evidence type="ECO:0000256" key="7">
    <source>
        <dbReference type="ARBA" id="ARBA00047989"/>
    </source>
</evidence>
<evidence type="ECO:0000256" key="3">
    <source>
        <dbReference type="ARBA" id="ARBA00022679"/>
    </source>
</evidence>
<dbReference type="NCBIfam" id="TIGR00726">
    <property type="entry name" value="peptidoglycan editing factor PgeF"/>
    <property type="match status" value="1"/>
</dbReference>
<evidence type="ECO:0000256" key="4">
    <source>
        <dbReference type="ARBA" id="ARBA00022723"/>
    </source>
</evidence>
<dbReference type="OrthoDB" id="4279at2"/>
<keyword evidence="5" id="KW-0378">Hydrolase</keyword>
<dbReference type="Gene3D" id="3.60.140.10">
    <property type="entry name" value="CNF1/YfiH-like putative cysteine hydrolases"/>
    <property type="match status" value="1"/>
</dbReference>
<keyword evidence="4" id="KW-0479">Metal-binding</keyword>
<evidence type="ECO:0000256" key="1">
    <source>
        <dbReference type="ARBA" id="ARBA00000553"/>
    </source>
</evidence>
<dbReference type="Proteomes" id="UP000000249">
    <property type="component" value="Chromosome 1"/>
</dbReference>
<dbReference type="GO" id="GO:0005507">
    <property type="term" value="F:copper ion binding"/>
    <property type="evidence" value="ECO:0007669"/>
    <property type="project" value="TreeGrafter"/>
</dbReference>
<dbReference type="Pfam" id="PF02578">
    <property type="entry name" value="Cu-oxidase_4"/>
    <property type="match status" value="1"/>
</dbReference>
<accession>A0A0H3AKS2</accession>
<protein>
    <recommendedName>
        <fullName evidence="10">Purine nucleoside phosphorylase</fullName>
    </recommendedName>
</protein>
<dbReference type="KEGG" id="vco:VC0395_A0239"/>
<dbReference type="RefSeq" id="WP_000602850.1">
    <property type="nucleotide sequence ID" value="NC_009457.1"/>
</dbReference>
<comment type="catalytic activity">
    <reaction evidence="9">
        <text>S-methyl-5'-thioadenosine + phosphate = 5-(methylsulfanyl)-alpha-D-ribose 1-phosphate + adenine</text>
        <dbReference type="Rhea" id="RHEA:11852"/>
        <dbReference type="ChEBI" id="CHEBI:16708"/>
        <dbReference type="ChEBI" id="CHEBI:17509"/>
        <dbReference type="ChEBI" id="CHEBI:43474"/>
        <dbReference type="ChEBI" id="CHEBI:58533"/>
        <dbReference type="EC" id="2.4.2.28"/>
    </reaction>
    <physiologicalReaction direction="left-to-right" evidence="9">
        <dbReference type="Rhea" id="RHEA:11853"/>
    </physiologicalReaction>
</comment>
<evidence type="ECO:0000313" key="11">
    <source>
        <dbReference type="EMBL" id="ABQ20814.1"/>
    </source>
</evidence>
<dbReference type="CDD" id="cd16833">
    <property type="entry name" value="YfiH"/>
    <property type="match status" value="1"/>
</dbReference>
<sequence length="240" mass="26205">MILPNWNAPKQVKAFSSTRQGGFSQGAYQGLNLGMHVGDDPVLVLRNRQSLVEISAMPSSPIWLNQTHSTVVLDVDAPTEQVLDADGLITSTPNVVCSAMTADCLPVLMTNRTGTQVAAVHAGWRGLVNGIVEHTAARMSGDVMVWLGPAIGAQAFEVGEDVFAAFVAHHPQAEYAFTPRAQQGKWLADMSQLVKLRLQELGIEQVFDSGLCTYQDAERFYSYRRDGVTGRQAAFIWLEE</sequence>
<evidence type="ECO:0000256" key="6">
    <source>
        <dbReference type="ARBA" id="ARBA00022833"/>
    </source>
</evidence>
<keyword evidence="3" id="KW-0808">Transferase</keyword>
<reference evidence="11 12" key="1">
    <citation type="submission" date="2007-03" db="EMBL/GenBank/DDBJ databases">
        <authorList>
            <person name="Heidelberg J."/>
        </authorList>
    </citation>
    <scope>NUCLEOTIDE SEQUENCE [LARGE SCALE GENOMIC DNA]</scope>
    <source>
        <strain evidence="12">ATCC 39541 / Classical Ogawa 395 / O395</strain>
    </source>
</reference>
<evidence type="ECO:0000256" key="8">
    <source>
        <dbReference type="ARBA" id="ARBA00048968"/>
    </source>
</evidence>
<dbReference type="eggNOG" id="COG1496">
    <property type="taxonomic scope" value="Bacteria"/>
</dbReference>
<keyword evidence="6" id="KW-0862">Zinc</keyword>
<evidence type="ECO:0000313" key="12">
    <source>
        <dbReference type="Proteomes" id="UP000000249"/>
    </source>
</evidence>
<dbReference type="InterPro" id="IPR003730">
    <property type="entry name" value="Cu_polyphenol_OxRdtase"/>
</dbReference>
<proteinExistence type="inferred from homology"/>
<comment type="catalytic activity">
    <reaction evidence="8">
        <text>adenosine + phosphate = alpha-D-ribose 1-phosphate + adenine</text>
        <dbReference type="Rhea" id="RHEA:27642"/>
        <dbReference type="ChEBI" id="CHEBI:16335"/>
        <dbReference type="ChEBI" id="CHEBI:16708"/>
        <dbReference type="ChEBI" id="CHEBI:43474"/>
        <dbReference type="ChEBI" id="CHEBI:57720"/>
        <dbReference type="EC" id="2.4.2.1"/>
    </reaction>
    <physiologicalReaction direction="left-to-right" evidence="8">
        <dbReference type="Rhea" id="RHEA:27643"/>
    </physiologicalReaction>
</comment>
<dbReference type="PATRIC" id="fig|345073.21.peg.706"/>
<dbReference type="SUPFAM" id="SSF64438">
    <property type="entry name" value="CNF1/YfiH-like putative cysteine hydrolases"/>
    <property type="match status" value="1"/>
</dbReference>
<evidence type="ECO:0000256" key="10">
    <source>
        <dbReference type="RuleBase" id="RU361274"/>
    </source>
</evidence>
<name>A0A0H3AKS2_VIBC3</name>
<comment type="catalytic activity">
    <reaction evidence="1">
        <text>inosine + phosphate = alpha-D-ribose 1-phosphate + hypoxanthine</text>
        <dbReference type="Rhea" id="RHEA:27646"/>
        <dbReference type="ChEBI" id="CHEBI:17368"/>
        <dbReference type="ChEBI" id="CHEBI:17596"/>
        <dbReference type="ChEBI" id="CHEBI:43474"/>
        <dbReference type="ChEBI" id="CHEBI:57720"/>
        <dbReference type="EC" id="2.4.2.1"/>
    </reaction>
    <physiologicalReaction direction="left-to-right" evidence="1">
        <dbReference type="Rhea" id="RHEA:27647"/>
    </physiologicalReaction>
</comment>
<dbReference type="GO" id="GO:0017061">
    <property type="term" value="F:S-methyl-5-thioadenosine phosphorylase activity"/>
    <property type="evidence" value="ECO:0007669"/>
    <property type="project" value="UniProtKB-EC"/>
</dbReference>
<dbReference type="KEGG" id="vcr:VC395_0727"/>
<organism evidence="11 12">
    <name type="scientific">Vibrio cholerae serotype O1 (strain ATCC 39541 / Classical Ogawa 395 / O395)</name>
    <dbReference type="NCBI Taxonomy" id="345073"/>
    <lineage>
        <taxon>Bacteria</taxon>
        <taxon>Pseudomonadati</taxon>
        <taxon>Pseudomonadota</taxon>
        <taxon>Gammaproteobacteria</taxon>
        <taxon>Vibrionales</taxon>
        <taxon>Vibrionaceae</taxon>
        <taxon>Vibrio</taxon>
    </lineage>
</organism>
<comment type="catalytic activity">
    <reaction evidence="7">
        <text>adenosine + H2O + H(+) = inosine + NH4(+)</text>
        <dbReference type="Rhea" id="RHEA:24408"/>
        <dbReference type="ChEBI" id="CHEBI:15377"/>
        <dbReference type="ChEBI" id="CHEBI:15378"/>
        <dbReference type="ChEBI" id="CHEBI:16335"/>
        <dbReference type="ChEBI" id="CHEBI:17596"/>
        <dbReference type="ChEBI" id="CHEBI:28938"/>
        <dbReference type="EC" id="3.5.4.4"/>
    </reaction>
    <physiologicalReaction direction="left-to-right" evidence="7">
        <dbReference type="Rhea" id="RHEA:24409"/>
    </physiologicalReaction>
</comment>
<dbReference type="AlphaFoldDB" id="A0A0H3AKS2"/>
<dbReference type="EMBL" id="CP000627">
    <property type="protein sequence ID" value="ABQ20814.1"/>
    <property type="molecule type" value="Genomic_DNA"/>
</dbReference>
<evidence type="ECO:0000256" key="5">
    <source>
        <dbReference type="ARBA" id="ARBA00022801"/>
    </source>
</evidence>
<dbReference type="InterPro" id="IPR011324">
    <property type="entry name" value="Cytotoxic_necrot_fac-like_cat"/>
</dbReference>
<evidence type="ECO:0000256" key="9">
    <source>
        <dbReference type="ARBA" id="ARBA00049893"/>
    </source>
</evidence>
<dbReference type="PANTHER" id="PTHR30616">
    <property type="entry name" value="UNCHARACTERIZED PROTEIN YFIH"/>
    <property type="match status" value="1"/>
</dbReference>
<comment type="similarity">
    <text evidence="2 10">Belongs to the purine nucleoside phosphorylase YfiH/LACC1 family.</text>
</comment>